<dbReference type="Pfam" id="PF13149">
    <property type="entry name" value="Mfa_like_1"/>
    <property type="match status" value="1"/>
</dbReference>
<evidence type="ECO:0000256" key="1">
    <source>
        <dbReference type="SAM" id="SignalP"/>
    </source>
</evidence>
<evidence type="ECO:0000313" key="3">
    <source>
        <dbReference type="Proteomes" id="UP000254235"/>
    </source>
</evidence>
<dbReference type="InterPro" id="IPR025049">
    <property type="entry name" value="Mfa-like_1"/>
</dbReference>
<protein>
    <submittedName>
        <fullName evidence="2">Uncharacterized protein</fullName>
    </submittedName>
</protein>
<feature type="chain" id="PRO_5016971638" evidence="1">
    <location>
        <begin position="38"/>
        <end position="577"/>
    </location>
</feature>
<proteinExistence type="predicted"/>
<reference evidence="2 3" key="1">
    <citation type="submission" date="2018-06" db="EMBL/GenBank/DDBJ databases">
        <authorList>
            <consortium name="Pathogen Informatics"/>
            <person name="Doyle S."/>
        </authorList>
    </citation>
    <scope>NUCLEOTIDE SEQUENCE [LARGE SCALE GENOMIC DNA]</scope>
    <source>
        <strain evidence="2 3">NCTC13043</strain>
    </source>
</reference>
<sequence>MAIFLLRINKKQAMNKKKTTQWLLSFVLLLTATLFTACSNSDSNSAIDEENQPAGPQGSLVSFGITTNKYSEVSRAAQENEGRVVSSSTENLGNGLEALVEVVETPTKTANTRAVGQAPAGDYTILAYQGTELKQKWEINYKSDGTYTMKDGSNPEKYLAPGTYQFYAFNDKISFENGKIVTKMGSNETEAYYEKKDVTIANVLKSKVNFTLKPTLSQVYFKVKAFSNAAFNGPMTGKFSYAANTIPESLTLDPATGTTTTTQNTTAGNIAVGSFTANQSNATESSFIVTTAPRYFVPGTDITKLLFTFNTSAEGTTGKIYDKEVSGKQLRITEAIAGNLEAGKSYTVSVTVYYKADYLFTDGTVGTLLANKNKTPIALVVNKDKRRAMALKNAGSYTWSPTGPQGRNTWSRYNYKYEYNGLIDARNADNGYDETWNGSYTTKPSGQIKANDATNFPAFYYAAHYAAQVNGKNWYLPGVGDWDLALKYFGFSDPTQGYSKFNQQKHQWTGELGYQLAEILFYQANGEPFNDWYWTSNMFNSANATAITVLIYDHGEFVHFGGAAKDNSTKVRPFIKY</sequence>
<evidence type="ECO:0000313" key="2">
    <source>
        <dbReference type="EMBL" id="SUC11358.1"/>
    </source>
</evidence>
<accession>A0A379EY66</accession>
<dbReference type="AlphaFoldDB" id="A0A379EY66"/>
<gene>
    <name evidence="2" type="ORF">NCTC13043_00202</name>
</gene>
<dbReference type="Proteomes" id="UP000254235">
    <property type="component" value="Unassembled WGS sequence"/>
</dbReference>
<name>A0A379EY66_9BACT</name>
<feature type="signal peptide" evidence="1">
    <location>
        <begin position="1"/>
        <end position="37"/>
    </location>
</feature>
<keyword evidence="1" id="KW-0732">Signal</keyword>
<dbReference type="EMBL" id="UGTP01000001">
    <property type="protein sequence ID" value="SUC11358.1"/>
    <property type="molecule type" value="Genomic_DNA"/>
</dbReference>
<organism evidence="2 3">
    <name type="scientific">Prevotella pallens</name>
    <dbReference type="NCBI Taxonomy" id="60133"/>
    <lineage>
        <taxon>Bacteria</taxon>
        <taxon>Pseudomonadati</taxon>
        <taxon>Bacteroidota</taxon>
        <taxon>Bacteroidia</taxon>
        <taxon>Bacteroidales</taxon>
        <taxon>Prevotellaceae</taxon>
        <taxon>Prevotella</taxon>
    </lineage>
</organism>